<dbReference type="OrthoDB" id="2015280at2759"/>
<organism evidence="2 3">
    <name type="scientific">Paramecium tetraurelia</name>
    <dbReference type="NCBI Taxonomy" id="5888"/>
    <lineage>
        <taxon>Eukaryota</taxon>
        <taxon>Sar</taxon>
        <taxon>Alveolata</taxon>
        <taxon>Ciliophora</taxon>
        <taxon>Intramacronucleata</taxon>
        <taxon>Oligohymenophorea</taxon>
        <taxon>Peniculida</taxon>
        <taxon>Parameciidae</taxon>
        <taxon>Paramecium</taxon>
    </lineage>
</organism>
<dbReference type="ESTHER" id="parte-a0bnt1">
    <property type="family name" value="Pectinacetylesterase-Notum"/>
</dbReference>
<sequence length="393" mass="44362">MKLTLITLCLLVASFAQDLYFVSDPEALCLDGSLGSYYFAEGYGSGSDNYIFHFTGGAYDSLDSRIQRIVVVELSLQKTQLGSSKYNDPKITYDGFFSRSQSSNPDFYNWNIININYCDGTGHQGYRKDASVYNGKKLYFRGDRIVRSIINEFYERMVRGSTVIVSGCSAGGLAAYYWVDYFRGVLPLNVKVLGVPDSGIFIDMKSFDGTEGFKLSLFELLKLVNQEVSNPNTECVQSNPNELWKCFYAQYLLRYVNVPIFIVNSLYDSASIEGLLKISCASGNSLSDCSQKERKYIEELHTNIQTVVSGRKSIFRDSGSFAPACLEHWYVIRIYISFLQTSYYQSSSWQVPAKSGFTIQKSLRQWLVQFNVGNLDNHIDSVDWPSNQACSNA</sequence>
<dbReference type="AlphaFoldDB" id="A0BNT1"/>
<feature type="chain" id="PRO_5002623025" description="Pectin acetylesterase" evidence="1">
    <location>
        <begin position="17"/>
        <end position="393"/>
    </location>
</feature>
<keyword evidence="3" id="KW-1185">Reference proteome</keyword>
<dbReference type="STRING" id="5888.A0BNT1"/>
<proteinExistence type="predicted"/>
<gene>
    <name evidence="2" type="ORF">GSPATT00030837001</name>
</gene>
<name>A0BNT1_PARTE</name>
<dbReference type="Pfam" id="PF03283">
    <property type="entry name" value="PAE"/>
    <property type="match status" value="1"/>
</dbReference>
<dbReference type="RefSeq" id="XP_001427596.1">
    <property type="nucleotide sequence ID" value="XM_001427559.1"/>
</dbReference>
<dbReference type="EMBL" id="CT868007">
    <property type="protein sequence ID" value="CAK60198.1"/>
    <property type="molecule type" value="Genomic_DNA"/>
</dbReference>
<reference evidence="2 3" key="1">
    <citation type="journal article" date="2006" name="Nature">
        <title>Global trends of whole-genome duplications revealed by the ciliate Paramecium tetraurelia.</title>
        <authorList>
            <consortium name="Genoscope"/>
            <person name="Aury J.-M."/>
            <person name="Jaillon O."/>
            <person name="Duret L."/>
            <person name="Noel B."/>
            <person name="Jubin C."/>
            <person name="Porcel B.M."/>
            <person name="Segurens B."/>
            <person name="Daubin V."/>
            <person name="Anthouard V."/>
            <person name="Aiach N."/>
            <person name="Arnaiz O."/>
            <person name="Billaut A."/>
            <person name="Beisson J."/>
            <person name="Blanc I."/>
            <person name="Bouhouche K."/>
            <person name="Camara F."/>
            <person name="Duharcourt S."/>
            <person name="Guigo R."/>
            <person name="Gogendeau D."/>
            <person name="Katinka M."/>
            <person name="Keller A.-M."/>
            <person name="Kissmehl R."/>
            <person name="Klotz C."/>
            <person name="Koll F."/>
            <person name="Le Moue A."/>
            <person name="Lepere C."/>
            <person name="Malinsky S."/>
            <person name="Nowacki M."/>
            <person name="Nowak J.K."/>
            <person name="Plattner H."/>
            <person name="Poulain J."/>
            <person name="Ruiz F."/>
            <person name="Serrano V."/>
            <person name="Zagulski M."/>
            <person name="Dessen P."/>
            <person name="Betermier M."/>
            <person name="Weissenbach J."/>
            <person name="Scarpelli C."/>
            <person name="Schachter V."/>
            <person name="Sperling L."/>
            <person name="Meyer E."/>
            <person name="Cohen J."/>
            <person name="Wincker P."/>
        </authorList>
    </citation>
    <scope>NUCLEOTIDE SEQUENCE [LARGE SCALE GENOMIC DNA]</scope>
    <source>
        <strain evidence="2 3">Stock d4-2</strain>
    </source>
</reference>
<dbReference type="InterPro" id="IPR004963">
    <property type="entry name" value="PAE/NOTUM"/>
</dbReference>
<dbReference type="InParanoid" id="A0BNT1"/>
<dbReference type="OMA" id="LSPGMCF"/>
<keyword evidence="1" id="KW-0732">Signal</keyword>
<dbReference type="KEGG" id="ptm:GSPATT00030837001"/>
<evidence type="ECO:0000256" key="1">
    <source>
        <dbReference type="SAM" id="SignalP"/>
    </source>
</evidence>
<dbReference type="PANTHER" id="PTHR21562:SF67">
    <property type="entry name" value="PECTIN ACETYLESTERASE"/>
    <property type="match status" value="1"/>
</dbReference>
<dbReference type="GO" id="GO:0016787">
    <property type="term" value="F:hydrolase activity"/>
    <property type="evidence" value="ECO:0007669"/>
    <property type="project" value="InterPro"/>
</dbReference>
<dbReference type="Proteomes" id="UP000000600">
    <property type="component" value="Unassembled WGS sequence"/>
</dbReference>
<dbReference type="HOGENOM" id="CLU_031008_0_0_1"/>
<protein>
    <recommendedName>
        <fullName evidence="4">Pectin acetylesterase</fullName>
    </recommendedName>
</protein>
<evidence type="ECO:0000313" key="3">
    <source>
        <dbReference type="Proteomes" id="UP000000600"/>
    </source>
</evidence>
<evidence type="ECO:0000313" key="2">
    <source>
        <dbReference type="EMBL" id="CAK60198.1"/>
    </source>
</evidence>
<dbReference type="eggNOG" id="KOG4287">
    <property type="taxonomic scope" value="Eukaryota"/>
</dbReference>
<evidence type="ECO:0008006" key="4">
    <source>
        <dbReference type="Google" id="ProtNLM"/>
    </source>
</evidence>
<feature type="signal peptide" evidence="1">
    <location>
        <begin position="1"/>
        <end position="16"/>
    </location>
</feature>
<dbReference type="GeneID" id="5013380"/>
<accession>A0BNT1</accession>
<dbReference type="PANTHER" id="PTHR21562">
    <property type="entry name" value="NOTUM-RELATED"/>
    <property type="match status" value="1"/>
</dbReference>